<evidence type="ECO:0000256" key="7">
    <source>
        <dbReference type="ARBA" id="ARBA00023237"/>
    </source>
</evidence>
<dbReference type="Gene3D" id="1.20.1600.10">
    <property type="entry name" value="Outer membrane efflux proteins (OEP)"/>
    <property type="match status" value="1"/>
</dbReference>
<evidence type="ECO:0000256" key="2">
    <source>
        <dbReference type="ARBA" id="ARBA00007613"/>
    </source>
</evidence>
<evidence type="ECO:0000313" key="10">
    <source>
        <dbReference type="Proteomes" id="UP000648075"/>
    </source>
</evidence>
<keyword evidence="5" id="KW-0812">Transmembrane</keyword>
<dbReference type="InterPro" id="IPR051906">
    <property type="entry name" value="TolC-like"/>
</dbReference>
<dbReference type="GO" id="GO:0009279">
    <property type="term" value="C:cell outer membrane"/>
    <property type="evidence" value="ECO:0007669"/>
    <property type="project" value="UniProtKB-SubCell"/>
</dbReference>
<evidence type="ECO:0000256" key="6">
    <source>
        <dbReference type="ARBA" id="ARBA00023136"/>
    </source>
</evidence>
<feature type="region of interest" description="Disordered" evidence="8">
    <location>
        <begin position="39"/>
        <end position="70"/>
    </location>
</feature>
<keyword evidence="7" id="KW-0998">Cell outer membrane</keyword>
<evidence type="ECO:0008006" key="11">
    <source>
        <dbReference type="Google" id="ProtNLM"/>
    </source>
</evidence>
<reference evidence="9" key="2">
    <citation type="submission" date="2020-09" db="EMBL/GenBank/DDBJ databases">
        <authorList>
            <person name="Sun Q."/>
            <person name="Kim S."/>
        </authorList>
    </citation>
    <scope>NUCLEOTIDE SEQUENCE</scope>
    <source>
        <strain evidence="9">KCTC 32255</strain>
    </source>
</reference>
<gene>
    <name evidence="9" type="ORF">GCM10011614_15300</name>
</gene>
<organism evidence="9 10">
    <name type="scientific">Novosphingobium colocasiae</name>
    <dbReference type="NCBI Taxonomy" id="1256513"/>
    <lineage>
        <taxon>Bacteria</taxon>
        <taxon>Pseudomonadati</taxon>
        <taxon>Pseudomonadota</taxon>
        <taxon>Alphaproteobacteria</taxon>
        <taxon>Sphingomonadales</taxon>
        <taxon>Sphingomonadaceae</taxon>
        <taxon>Novosphingobium</taxon>
    </lineage>
</organism>
<dbReference type="GO" id="GO:0015562">
    <property type="term" value="F:efflux transmembrane transporter activity"/>
    <property type="evidence" value="ECO:0007669"/>
    <property type="project" value="InterPro"/>
</dbReference>
<dbReference type="Proteomes" id="UP000648075">
    <property type="component" value="Unassembled WGS sequence"/>
</dbReference>
<dbReference type="SUPFAM" id="SSF56954">
    <property type="entry name" value="Outer membrane efflux proteins (OEP)"/>
    <property type="match status" value="1"/>
</dbReference>
<dbReference type="GO" id="GO:1990281">
    <property type="term" value="C:efflux pump complex"/>
    <property type="evidence" value="ECO:0007669"/>
    <property type="project" value="TreeGrafter"/>
</dbReference>
<evidence type="ECO:0000256" key="4">
    <source>
        <dbReference type="ARBA" id="ARBA00022452"/>
    </source>
</evidence>
<name>A0A918PDC3_9SPHN</name>
<keyword evidence="3" id="KW-0813">Transport</keyword>
<dbReference type="PANTHER" id="PTHR30026">
    <property type="entry name" value="OUTER MEMBRANE PROTEIN TOLC"/>
    <property type="match status" value="1"/>
</dbReference>
<dbReference type="InterPro" id="IPR003423">
    <property type="entry name" value="OMP_efflux"/>
</dbReference>
<dbReference type="EMBL" id="BMZA01000004">
    <property type="protein sequence ID" value="GGZ01364.1"/>
    <property type="molecule type" value="Genomic_DNA"/>
</dbReference>
<accession>A0A918PDC3</accession>
<comment type="similarity">
    <text evidence="2">Belongs to the outer membrane factor (OMF) (TC 1.B.17) family.</text>
</comment>
<protein>
    <recommendedName>
        <fullName evidence="11">Type I secretion protein TolC</fullName>
    </recommendedName>
</protein>
<comment type="subcellular location">
    <subcellularLocation>
        <location evidence="1">Cell outer membrane</location>
    </subcellularLocation>
</comment>
<evidence type="ECO:0000313" key="9">
    <source>
        <dbReference type="EMBL" id="GGZ01364.1"/>
    </source>
</evidence>
<comment type="caution">
    <text evidence="9">The sequence shown here is derived from an EMBL/GenBank/DDBJ whole genome shotgun (WGS) entry which is preliminary data.</text>
</comment>
<dbReference type="GO" id="GO:0015288">
    <property type="term" value="F:porin activity"/>
    <property type="evidence" value="ECO:0007669"/>
    <property type="project" value="TreeGrafter"/>
</dbReference>
<evidence type="ECO:0000256" key="1">
    <source>
        <dbReference type="ARBA" id="ARBA00004442"/>
    </source>
</evidence>
<proteinExistence type="inferred from homology"/>
<dbReference type="AlphaFoldDB" id="A0A918PDC3"/>
<sequence>MRSVLLWPALAAAEYVLGSPAWAKGPADPGSGIAAAVAASHESGIPPTPRQSTAAPMLPPGPDAAPSAPEPVRTLTQAITLASTDNPRLASQRASASAADHRVAQARAAYGPTLDVEGSYGLTSDRNDTILGTQSRQSGWASSAAAVLTQPLLTFGRNRAGEAVARAQSDYGAEQLRFVENEVLLTVVTDYVLVIRDANAVSIARQNTAILAKQLDDDGVRFSVREITATDLQQVQNRYAAARAGLAQAEGQLGASQAQFLRDVGAPAGDLAPPDLLELPVTTLDEAYTAADERSPLVAAARARERISRGQADRLRADWLPQVDVRGTAAVGTLTPYTDDRRTRRLQAQVTATIPLLDLARAPRVAEAHDANRADWLLIDQAMRENRASVAVAWNTLASARTSLGWYVTAVDAARAAYEGARIEERAGQRTTLDVLDLARDLLNVQNGYNAALASEYVARANLLSAMGRLDAASLLGGAPAGDRPGRGLIQRGDVPLVTPLLRLLDLPVLSAGDDPRPITDPGLATRVGAALPLPADRPELHIDPTTPDRPPH</sequence>
<keyword evidence="10" id="KW-1185">Reference proteome</keyword>
<reference evidence="9" key="1">
    <citation type="journal article" date="2014" name="Int. J. Syst. Evol. Microbiol.">
        <title>Complete genome sequence of Corynebacterium casei LMG S-19264T (=DSM 44701T), isolated from a smear-ripened cheese.</title>
        <authorList>
            <consortium name="US DOE Joint Genome Institute (JGI-PGF)"/>
            <person name="Walter F."/>
            <person name="Albersmeier A."/>
            <person name="Kalinowski J."/>
            <person name="Ruckert C."/>
        </authorList>
    </citation>
    <scope>NUCLEOTIDE SEQUENCE</scope>
    <source>
        <strain evidence="9">KCTC 32255</strain>
    </source>
</reference>
<dbReference type="PANTHER" id="PTHR30026:SF22">
    <property type="entry name" value="OUTER MEMBRANE EFFLUX PROTEIN"/>
    <property type="match status" value="1"/>
</dbReference>
<keyword evidence="4" id="KW-1134">Transmembrane beta strand</keyword>
<dbReference type="Pfam" id="PF02321">
    <property type="entry name" value="OEP"/>
    <property type="match status" value="2"/>
</dbReference>
<evidence type="ECO:0000256" key="3">
    <source>
        <dbReference type="ARBA" id="ARBA00022448"/>
    </source>
</evidence>
<evidence type="ECO:0000256" key="5">
    <source>
        <dbReference type="ARBA" id="ARBA00022692"/>
    </source>
</evidence>
<keyword evidence="6" id="KW-0472">Membrane</keyword>
<evidence type="ECO:0000256" key="8">
    <source>
        <dbReference type="SAM" id="MobiDB-lite"/>
    </source>
</evidence>